<keyword evidence="8" id="KW-0443">Lipid metabolism</keyword>
<dbReference type="Gene3D" id="1.10.12.10">
    <property type="entry name" value="Lyase 2-enoyl-coa Hydratase, Chain A, domain 2"/>
    <property type="match status" value="1"/>
</dbReference>
<keyword evidence="5" id="KW-0276">Fatty acid metabolism</keyword>
<keyword evidence="12" id="KW-0511">Multifunctional enzyme</keyword>
<dbReference type="GO" id="GO:0016853">
    <property type="term" value="F:isomerase activity"/>
    <property type="evidence" value="ECO:0007669"/>
    <property type="project" value="UniProtKB-KW"/>
</dbReference>
<dbReference type="EMBL" id="AP018732">
    <property type="protein sequence ID" value="BBE41498.1"/>
    <property type="molecule type" value="Genomic_DNA"/>
</dbReference>
<evidence type="ECO:0000256" key="7">
    <source>
        <dbReference type="ARBA" id="ARBA00023027"/>
    </source>
</evidence>
<dbReference type="InterPro" id="IPR001753">
    <property type="entry name" value="Enoyl-CoA_hydra/iso"/>
</dbReference>
<keyword evidence="10" id="KW-0413">Isomerase</keyword>
<gene>
    <name evidence="16" type="ORF">NAS2_0087</name>
</gene>
<dbReference type="InterPro" id="IPR013328">
    <property type="entry name" value="6PGD_dom2"/>
</dbReference>
<dbReference type="GeneID" id="55583906"/>
<evidence type="ECO:0000256" key="12">
    <source>
        <dbReference type="ARBA" id="ARBA00023268"/>
    </source>
</evidence>
<comment type="subcellular location">
    <subcellularLocation>
        <location evidence="1">Peroxisome</location>
    </subcellularLocation>
</comment>
<dbReference type="FunFam" id="1.10.12.10:FF:000001">
    <property type="entry name" value="Probable enoyl-CoA hydratase, mitochondrial"/>
    <property type="match status" value="1"/>
</dbReference>
<dbReference type="GO" id="GO:0004300">
    <property type="term" value="F:enoyl-CoA hydratase activity"/>
    <property type="evidence" value="ECO:0007669"/>
    <property type="project" value="UniProtKB-EC"/>
</dbReference>
<dbReference type="Pfam" id="PF00378">
    <property type="entry name" value="ECH_1"/>
    <property type="match status" value="1"/>
</dbReference>
<dbReference type="Gene3D" id="1.10.1040.10">
    <property type="entry name" value="N-(1-d-carboxylethyl)-l-norvaline Dehydrogenase, domain 2"/>
    <property type="match status" value="2"/>
</dbReference>
<protein>
    <submittedName>
        <fullName evidence="16">3-hydroxyacyl-CoA dehydrogenase</fullName>
        <ecNumber evidence="16">4.2.1.17</ecNumber>
    </submittedName>
</protein>
<evidence type="ECO:0000256" key="9">
    <source>
        <dbReference type="ARBA" id="ARBA00023140"/>
    </source>
</evidence>
<keyword evidence="6" id="KW-0560">Oxidoreductase</keyword>
<dbReference type="FunFam" id="3.90.226.10:FF:000009">
    <property type="entry name" value="Carnitinyl-CoA dehydratase"/>
    <property type="match status" value="1"/>
</dbReference>
<dbReference type="PANTHER" id="PTHR23309:SF49">
    <property type="entry name" value="PEROXISOMAL BIFUNCTIONAL ENZYME"/>
    <property type="match status" value="1"/>
</dbReference>
<evidence type="ECO:0000256" key="8">
    <source>
        <dbReference type="ARBA" id="ARBA00023098"/>
    </source>
</evidence>
<feature type="domain" description="3-hydroxyacyl-CoA dehydrogenase C-terminal" evidence="14">
    <location>
        <begin position="307"/>
        <end position="367"/>
    </location>
</feature>
<comment type="pathway">
    <text evidence="2">Lipid metabolism; fatty acid beta-oxidation.</text>
</comment>
<evidence type="ECO:0000259" key="15">
    <source>
        <dbReference type="Pfam" id="PF02737"/>
    </source>
</evidence>
<reference evidence="16 17" key="1">
    <citation type="journal article" date="2019" name="ISME J.">
        <title>Isolation and characterization of a thermophilic sulfur- and iron-reducing thaumarchaeote from a terrestrial acidic hot spring.</title>
        <authorList>
            <person name="Kato S."/>
            <person name="Itoh T."/>
            <person name="Yuki M."/>
            <person name="Nagamori M."/>
            <person name="Ohnishi M."/>
            <person name="Uematsu K."/>
            <person name="Suzuki K."/>
            <person name="Takashina T."/>
            <person name="Ohkuma M."/>
        </authorList>
    </citation>
    <scope>NUCLEOTIDE SEQUENCE [LARGE SCALE GENOMIC DNA]</scope>
    <source>
        <strain evidence="16 17">NAS-02</strain>
    </source>
</reference>
<dbReference type="Gene3D" id="3.90.226.10">
    <property type="entry name" value="2-enoyl-CoA Hydratase, Chain A, domain 1"/>
    <property type="match status" value="1"/>
</dbReference>
<dbReference type="GO" id="GO:0070403">
    <property type="term" value="F:NAD+ binding"/>
    <property type="evidence" value="ECO:0007669"/>
    <property type="project" value="InterPro"/>
</dbReference>
<dbReference type="Proteomes" id="UP000509448">
    <property type="component" value="Chromosome"/>
</dbReference>
<dbReference type="SUPFAM" id="SSF52096">
    <property type="entry name" value="ClpP/crotonase"/>
    <property type="match status" value="1"/>
</dbReference>
<evidence type="ECO:0000256" key="2">
    <source>
        <dbReference type="ARBA" id="ARBA00005005"/>
    </source>
</evidence>
<dbReference type="GO" id="GO:0003857">
    <property type="term" value="F:(3S)-3-hydroxyacyl-CoA dehydrogenase (NAD+) activity"/>
    <property type="evidence" value="ECO:0007669"/>
    <property type="project" value="TreeGrafter"/>
</dbReference>
<dbReference type="SUPFAM" id="SSF51735">
    <property type="entry name" value="NAD(P)-binding Rossmann-fold domains"/>
    <property type="match status" value="1"/>
</dbReference>
<feature type="region of interest" description="Disordered" evidence="13">
    <location>
        <begin position="385"/>
        <end position="409"/>
    </location>
</feature>
<organism evidence="16 17">
    <name type="scientific">Conexivisphaera calida</name>
    <dbReference type="NCBI Taxonomy" id="1874277"/>
    <lineage>
        <taxon>Archaea</taxon>
        <taxon>Nitrososphaerota</taxon>
        <taxon>Conexivisphaeria</taxon>
        <taxon>Conexivisphaerales</taxon>
        <taxon>Conexivisphaeraceae</taxon>
        <taxon>Conexivisphaera</taxon>
    </lineage>
</organism>
<keyword evidence="7" id="KW-0520">NAD</keyword>
<dbReference type="UniPathway" id="UPA00659"/>
<evidence type="ECO:0000259" key="14">
    <source>
        <dbReference type="Pfam" id="PF00725"/>
    </source>
</evidence>
<dbReference type="InterPro" id="IPR036291">
    <property type="entry name" value="NAD(P)-bd_dom_sf"/>
</dbReference>
<keyword evidence="17" id="KW-1185">Reference proteome</keyword>
<evidence type="ECO:0000256" key="1">
    <source>
        <dbReference type="ARBA" id="ARBA00004275"/>
    </source>
</evidence>
<dbReference type="InterPro" id="IPR008927">
    <property type="entry name" value="6-PGluconate_DH-like_C_sf"/>
</dbReference>
<evidence type="ECO:0000313" key="16">
    <source>
        <dbReference type="EMBL" id="BBE41498.1"/>
    </source>
</evidence>
<dbReference type="RefSeq" id="WP_174447843.1">
    <property type="nucleotide sequence ID" value="NZ_AP018732.1"/>
</dbReference>
<evidence type="ECO:0000313" key="17">
    <source>
        <dbReference type="Proteomes" id="UP000509448"/>
    </source>
</evidence>
<dbReference type="SUPFAM" id="SSF48179">
    <property type="entry name" value="6-phosphogluconate dehydrogenase C-terminal domain-like"/>
    <property type="match status" value="2"/>
</dbReference>
<dbReference type="InterPro" id="IPR006108">
    <property type="entry name" value="3HC_DH_C"/>
</dbReference>
<evidence type="ECO:0000256" key="11">
    <source>
        <dbReference type="ARBA" id="ARBA00023239"/>
    </source>
</evidence>
<feature type="domain" description="3-hydroxyacyl-CoA dehydrogenase C-terminal" evidence="14">
    <location>
        <begin position="187"/>
        <end position="281"/>
    </location>
</feature>
<dbReference type="KEGG" id="ccai:NAS2_0087"/>
<comment type="subunit">
    <text evidence="4">Monomer.</text>
</comment>
<dbReference type="Pfam" id="PF00725">
    <property type="entry name" value="3HCDH"/>
    <property type="match status" value="2"/>
</dbReference>
<dbReference type="InterPro" id="IPR006176">
    <property type="entry name" value="3-OHacyl-CoA_DH_NAD-bd"/>
</dbReference>
<dbReference type="InterPro" id="IPR014748">
    <property type="entry name" value="Enoyl-CoA_hydra_C"/>
</dbReference>
<evidence type="ECO:0000256" key="3">
    <source>
        <dbReference type="ARBA" id="ARBA00005254"/>
    </source>
</evidence>
<dbReference type="PANTHER" id="PTHR23309">
    <property type="entry name" value="3-HYDROXYACYL-COA DEHYROGENASE"/>
    <property type="match status" value="1"/>
</dbReference>
<name>A0A4P2VJK3_9ARCH</name>
<sequence length="664" mass="72106">MKFEKVAVVGAGEMGHGIAEVFALAGLPVSLIDVKQDILDRAKSRIADSLKHMASRGRIKPEQVDQVLSRISTYTSIEEGARGVDLAIEAVPERIDVKSQVLKALEAVLSPDAVIGTNTSSILISELSQFLSRKDRFLGTHFFNPPVVMKLVEVVKGPETSDATVDAVMELMKSIGKVPVRVKDSVGFIVNRIEGPELLYFCLLVDRGLAKPSEVDAFFRSQGLPMGPYELMDYVGLDVVQELLKYYAAKLSKDYGKCRTIGDLVSKGYLGMKAGRGFYEWEGGKAKIDLSRQTDKVGLLDVMLLEVNEAVKLLEEGVASPDDIETAVKLGLNRPFGPITVAKTLTSSEAREKLEAMSKDFDCEVFAPARSIRDGRLREAIEGRLQPAQPKPESTQPQAPQPAPTYGDYKNLRVTKVGDRVVRIALNRPKLNLMNVELLEELGAVLDKVKGDPEVFVVLITGEGGTFSAGADLSAYVADSVQFSEFSRIGERTFRKIVELPKITVAEIKGYALGGGLELALSCDIRLATPDATLGFPEVTLGILPGWGGTQRLPRLIGMSRAMELILTGRRINGREAHEIGLVALLLGQDPDGEAVKYAESLATSSAPIAARFAKMLVNKASEVPEDVGLEMESTAFGILFGTQDMKEGVSALLQKRKPNFRGK</sequence>
<evidence type="ECO:0000256" key="13">
    <source>
        <dbReference type="SAM" id="MobiDB-lite"/>
    </source>
</evidence>
<keyword evidence="9" id="KW-0576">Peroxisome</keyword>
<dbReference type="EC" id="4.2.1.17" evidence="16"/>
<dbReference type="InterPro" id="IPR029045">
    <property type="entry name" value="ClpP/crotonase-like_dom_sf"/>
</dbReference>
<dbReference type="FunFam" id="3.40.50.720:FF:000009">
    <property type="entry name" value="Fatty oxidation complex, alpha subunit"/>
    <property type="match status" value="1"/>
</dbReference>
<dbReference type="Pfam" id="PF02737">
    <property type="entry name" value="3HCDH_N"/>
    <property type="match status" value="1"/>
</dbReference>
<dbReference type="Gene3D" id="3.40.50.720">
    <property type="entry name" value="NAD(P)-binding Rossmann-like Domain"/>
    <property type="match status" value="1"/>
</dbReference>
<dbReference type="AlphaFoldDB" id="A0A4P2VJK3"/>
<feature type="domain" description="3-hydroxyacyl-CoA dehydrogenase NAD binding" evidence="15">
    <location>
        <begin position="5"/>
        <end position="184"/>
    </location>
</feature>
<evidence type="ECO:0000256" key="4">
    <source>
        <dbReference type="ARBA" id="ARBA00011245"/>
    </source>
</evidence>
<proteinExistence type="inferred from homology"/>
<dbReference type="GO" id="GO:0006635">
    <property type="term" value="P:fatty acid beta-oxidation"/>
    <property type="evidence" value="ECO:0007669"/>
    <property type="project" value="UniProtKB-UniPathway"/>
</dbReference>
<evidence type="ECO:0000256" key="10">
    <source>
        <dbReference type="ARBA" id="ARBA00023235"/>
    </source>
</evidence>
<evidence type="ECO:0000256" key="6">
    <source>
        <dbReference type="ARBA" id="ARBA00023002"/>
    </source>
</evidence>
<dbReference type="OrthoDB" id="39812at2157"/>
<accession>A0A4P2VJK3</accession>
<evidence type="ECO:0000256" key="5">
    <source>
        <dbReference type="ARBA" id="ARBA00022832"/>
    </source>
</evidence>
<comment type="similarity">
    <text evidence="3">Belongs to the enoyl-CoA hydratase/isomerase family.</text>
</comment>
<keyword evidence="11 16" id="KW-0456">Lyase</keyword>
<dbReference type="CDD" id="cd06558">
    <property type="entry name" value="crotonase-like"/>
    <property type="match status" value="1"/>
</dbReference>